<feature type="domain" description="GGDEF" evidence="6">
    <location>
        <begin position="759"/>
        <end position="886"/>
    </location>
</feature>
<dbReference type="Pfam" id="PF14827">
    <property type="entry name" value="dCache_3"/>
    <property type="match status" value="1"/>
</dbReference>
<feature type="transmembrane region" description="Helical" evidence="3">
    <location>
        <begin position="7"/>
        <end position="27"/>
    </location>
</feature>
<keyword evidence="3" id="KW-0472">Membrane</keyword>
<dbReference type="Pfam" id="PF08447">
    <property type="entry name" value="PAS_3"/>
    <property type="match status" value="2"/>
</dbReference>
<evidence type="ECO:0000256" key="2">
    <source>
        <dbReference type="ARBA" id="ARBA00034247"/>
    </source>
</evidence>
<dbReference type="InterPro" id="IPR000700">
    <property type="entry name" value="PAS-assoc_C"/>
</dbReference>
<gene>
    <name evidence="7" type="ORF">ABIV_2057</name>
    <name evidence="8" type="ORF">CRV05_11290</name>
</gene>
<feature type="domain" description="PAS" evidence="4">
    <location>
        <begin position="474"/>
        <end position="549"/>
    </location>
</feature>
<dbReference type="InterPro" id="IPR050469">
    <property type="entry name" value="Diguanylate_Cyclase"/>
</dbReference>
<organism evidence="8 10">
    <name type="scientific">Halarcobacter bivalviorum</name>
    <dbReference type="NCBI Taxonomy" id="663364"/>
    <lineage>
        <taxon>Bacteria</taxon>
        <taxon>Pseudomonadati</taxon>
        <taxon>Campylobacterota</taxon>
        <taxon>Epsilonproteobacteria</taxon>
        <taxon>Campylobacterales</taxon>
        <taxon>Arcobacteraceae</taxon>
        <taxon>Halarcobacter</taxon>
    </lineage>
</organism>
<dbReference type="RefSeq" id="WP_114839835.1">
    <property type="nucleotide sequence ID" value="NZ_CP031217.1"/>
</dbReference>
<dbReference type="InterPro" id="IPR001610">
    <property type="entry name" value="PAC"/>
</dbReference>
<evidence type="ECO:0000256" key="3">
    <source>
        <dbReference type="SAM" id="Phobius"/>
    </source>
</evidence>
<dbReference type="PANTHER" id="PTHR45138">
    <property type="entry name" value="REGULATORY COMPONENTS OF SENSORY TRANSDUCTION SYSTEM"/>
    <property type="match status" value="1"/>
</dbReference>
<dbReference type="AlphaFoldDB" id="A0AAX2A6S2"/>
<evidence type="ECO:0000313" key="8">
    <source>
        <dbReference type="EMBL" id="RXK09164.1"/>
    </source>
</evidence>
<evidence type="ECO:0000313" key="9">
    <source>
        <dbReference type="Proteomes" id="UP000253850"/>
    </source>
</evidence>
<dbReference type="CDD" id="cd01949">
    <property type="entry name" value="GGDEF"/>
    <property type="match status" value="1"/>
</dbReference>
<dbReference type="NCBIfam" id="TIGR00229">
    <property type="entry name" value="sensory_box"/>
    <property type="match status" value="1"/>
</dbReference>
<dbReference type="NCBIfam" id="TIGR00254">
    <property type="entry name" value="GGDEF"/>
    <property type="match status" value="1"/>
</dbReference>
<dbReference type="KEGG" id="hbv:ABIV_2057"/>
<dbReference type="SMART" id="SM00091">
    <property type="entry name" value="PAS"/>
    <property type="match status" value="1"/>
</dbReference>
<evidence type="ECO:0000256" key="1">
    <source>
        <dbReference type="ARBA" id="ARBA00012528"/>
    </source>
</evidence>
<dbReference type="Gene3D" id="3.30.70.270">
    <property type="match status" value="1"/>
</dbReference>
<dbReference type="InterPro" id="IPR013655">
    <property type="entry name" value="PAS_fold_3"/>
</dbReference>
<dbReference type="PROSITE" id="PS50113">
    <property type="entry name" value="PAC"/>
    <property type="match status" value="1"/>
</dbReference>
<name>A0AAX2A6S2_9BACT</name>
<keyword evidence="3" id="KW-0812">Transmembrane</keyword>
<dbReference type="SUPFAM" id="SSF55785">
    <property type="entry name" value="PYP-like sensor domain (PAS domain)"/>
    <property type="match status" value="2"/>
</dbReference>
<dbReference type="Proteomes" id="UP000253850">
    <property type="component" value="Chromosome"/>
</dbReference>
<feature type="domain" description="PAC" evidence="5">
    <location>
        <begin position="421"/>
        <end position="473"/>
    </location>
</feature>
<dbReference type="EMBL" id="PDKM01000007">
    <property type="protein sequence ID" value="RXK09164.1"/>
    <property type="molecule type" value="Genomic_DNA"/>
</dbReference>
<dbReference type="InterPro" id="IPR035965">
    <property type="entry name" value="PAS-like_dom_sf"/>
</dbReference>
<proteinExistence type="predicted"/>
<dbReference type="FunFam" id="3.30.70.270:FF:000001">
    <property type="entry name" value="Diguanylate cyclase domain protein"/>
    <property type="match status" value="1"/>
</dbReference>
<dbReference type="PROSITE" id="PS50112">
    <property type="entry name" value="PAS"/>
    <property type="match status" value="1"/>
</dbReference>
<evidence type="ECO:0000313" key="7">
    <source>
        <dbReference type="EMBL" id="AXH13032.1"/>
    </source>
</evidence>
<dbReference type="InterPro" id="IPR000160">
    <property type="entry name" value="GGDEF_dom"/>
</dbReference>
<dbReference type="EC" id="2.7.7.65" evidence="1"/>
<dbReference type="SMART" id="SM00267">
    <property type="entry name" value="GGDEF"/>
    <property type="match status" value="1"/>
</dbReference>
<dbReference type="SUPFAM" id="SSF55073">
    <property type="entry name" value="Nucleotide cyclase"/>
    <property type="match status" value="1"/>
</dbReference>
<dbReference type="Gene3D" id="3.30.450.20">
    <property type="entry name" value="PAS domain"/>
    <property type="match status" value="2"/>
</dbReference>
<accession>A0AAX2A6S2</accession>
<dbReference type="InterPro" id="IPR000014">
    <property type="entry name" value="PAS"/>
</dbReference>
<dbReference type="SMART" id="SM00086">
    <property type="entry name" value="PAC"/>
    <property type="match status" value="2"/>
</dbReference>
<dbReference type="EMBL" id="CP031217">
    <property type="protein sequence ID" value="AXH13032.1"/>
    <property type="molecule type" value="Genomic_DNA"/>
</dbReference>
<dbReference type="Proteomes" id="UP000289193">
    <property type="component" value="Unassembled WGS sequence"/>
</dbReference>
<comment type="catalytic activity">
    <reaction evidence="2">
        <text>2 GTP = 3',3'-c-di-GMP + 2 diphosphate</text>
        <dbReference type="Rhea" id="RHEA:24898"/>
        <dbReference type="ChEBI" id="CHEBI:33019"/>
        <dbReference type="ChEBI" id="CHEBI:37565"/>
        <dbReference type="ChEBI" id="CHEBI:58805"/>
        <dbReference type="EC" id="2.7.7.65"/>
    </reaction>
</comment>
<reference evidence="7 9" key="2">
    <citation type="submission" date="2018-07" db="EMBL/GenBank/DDBJ databases">
        <title>Complete genome of the Arcobacter bivalviorum type strain LMG 26154.</title>
        <authorList>
            <person name="Miller W.G."/>
            <person name="Yee E."/>
            <person name="Bono J.L."/>
        </authorList>
    </citation>
    <scope>NUCLEOTIDE SEQUENCE [LARGE SCALE GENOMIC DNA]</scope>
    <source>
        <strain evidence="7 9">LMG 26154</strain>
    </source>
</reference>
<dbReference type="GO" id="GO:0052621">
    <property type="term" value="F:diguanylate cyclase activity"/>
    <property type="evidence" value="ECO:0007669"/>
    <property type="project" value="UniProtKB-EC"/>
</dbReference>
<keyword evidence="10" id="KW-1185">Reference proteome</keyword>
<sequence length="886" mass="105620">MNNNLKILFITFIVTSLTFVFIILYLINNKIEQQLNSEKEIVEVTYKTIIDSHKTNSNIIYFNMLDTKKVKTILFDAYESSFEQKAILREKLHKELLYMYENMNSFRIKQLHFHLKDNESFLRFHRPEKFGDNLSNIRATVKYVNDNKQAIQGFEEGRIFNGYRFVYPLSYKMKYLGSVEISVSMSEIINSLKQDLDSTIDFIIKKEVVDKKVFNSEIFNYRVCETNPKYYHEKTISSTKNILIEDISKDYIDKNTKEFLAKKETNQIFNFTSMYKNKRFITTYLPIKNAISKENVAYLIISREHPLLQDSIDKFKLSLIFFLILNFLFFYFLFKSEKRKIQLKHKDEILDDLQVMGHIGYWERDNLNKKLIWSDEFFNILEISKDEIKPSYKNFMKFIHKEDYKRINSVYNDFFKNLIDYNTEFKIVTAKGNIKFIKQEAHHIYDEEKKVIRSIGTLRDITEIKKYQIESEVSKKEFELLVSNIPDIVYKRGIDKKQAVIYLNNSLETILGYKSEDLINNQKLSFEDLILEEDLNHVKYTLNNLIDKNIEKSVTLKYRLRHKSGNYIWVKDRFKLMKNHGKYYIEGIISDINSQKNAYDKLYKFIDLQLNIVILTDGEKLQFANRSFFEFFNYRNLPHFLEDYNCICDLFLEDDNYFNLNKIEEKNKWVQELQKLPQPDRVVAINDQKGIKKAFSVTINSFENNHFIVTFTDITETILINQELQQKTIHDKLTNAYNREYFELIYRRFIYDFEQNPANSFALCFIDIDFFKKVNDTYGHDIGDKTLVELVKLINSSTRKEDSLIRWGGEEFILIMKNSSNNTLYNSLEHLRQIVFNHDFEIIGKLTCSFGATIYKKDESIEDTIKRADINLYTAKRTGRNKIVIS</sequence>
<protein>
    <recommendedName>
        <fullName evidence="1">diguanylate cyclase</fullName>
        <ecNumber evidence="1">2.7.7.65</ecNumber>
    </recommendedName>
</protein>
<dbReference type="PROSITE" id="PS50887">
    <property type="entry name" value="GGDEF"/>
    <property type="match status" value="1"/>
</dbReference>
<evidence type="ECO:0000259" key="6">
    <source>
        <dbReference type="PROSITE" id="PS50887"/>
    </source>
</evidence>
<dbReference type="CDD" id="cd00130">
    <property type="entry name" value="PAS"/>
    <property type="match status" value="1"/>
</dbReference>
<evidence type="ECO:0000259" key="5">
    <source>
        <dbReference type="PROSITE" id="PS50113"/>
    </source>
</evidence>
<dbReference type="InterPro" id="IPR043128">
    <property type="entry name" value="Rev_trsase/Diguanyl_cyclase"/>
</dbReference>
<dbReference type="PANTHER" id="PTHR45138:SF9">
    <property type="entry name" value="DIGUANYLATE CYCLASE DGCM-RELATED"/>
    <property type="match status" value="1"/>
</dbReference>
<keyword evidence="3" id="KW-1133">Transmembrane helix</keyword>
<evidence type="ECO:0000259" key="4">
    <source>
        <dbReference type="PROSITE" id="PS50112"/>
    </source>
</evidence>
<dbReference type="InterPro" id="IPR029787">
    <property type="entry name" value="Nucleotide_cyclase"/>
</dbReference>
<reference evidence="8 10" key="1">
    <citation type="submission" date="2017-10" db="EMBL/GenBank/DDBJ databases">
        <title>Genomics of the genus Arcobacter.</title>
        <authorList>
            <person name="Perez-Cataluna A."/>
            <person name="Figueras M.J."/>
        </authorList>
    </citation>
    <scope>NUCLEOTIDE SEQUENCE [LARGE SCALE GENOMIC DNA]</scope>
    <source>
        <strain evidence="8 10">CECT 7835</strain>
    </source>
</reference>
<feature type="transmembrane region" description="Helical" evidence="3">
    <location>
        <begin position="315"/>
        <end position="334"/>
    </location>
</feature>
<dbReference type="Gene3D" id="2.10.70.100">
    <property type="match status" value="1"/>
</dbReference>
<dbReference type="InterPro" id="IPR029150">
    <property type="entry name" value="dCache_3"/>
</dbReference>
<evidence type="ECO:0000313" key="10">
    <source>
        <dbReference type="Proteomes" id="UP000289193"/>
    </source>
</evidence>
<dbReference type="Pfam" id="PF00990">
    <property type="entry name" value="GGDEF"/>
    <property type="match status" value="1"/>
</dbReference>